<dbReference type="OrthoDB" id="467758at2"/>
<dbReference type="Proteomes" id="UP000292459">
    <property type="component" value="Unassembled WGS sequence"/>
</dbReference>
<organism evidence="2 3">
    <name type="scientific">Leptolyngbya iicbica LK</name>
    <dbReference type="NCBI Taxonomy" id="2294035"/>
    <lineage>
        <taxon>Bacteria</taxon>
        <taxon>Bacillati</taxon>
        <taxon>Cyanobacteriota</taxon>
        <taxon>Cyanophyceae</taxon>
        <taxon>Leptolyngbyales</taxon>
        <taxon>Leptolyngbyaceae</taxon>
        <taxon>Leptolyngbya group</taxon>
        <taxon>Leptolyngbya</taxon>
        <taxon>Leptolyngbya iicbica</taxon>
    </lineage>
</organism>
<evidence type="ECO:0000259" key="1">
    <source>
        <dbReference type="Pfam" id="PF01957"/>
    </source>
</evidence>
<keyword evidence="3" id="KW-1185">Reference proteome</keyword>
<feature type="domain" description="NfeD-like C-terminal" evidence="1">
    <location>
        <begin position="51"/>
        <end position="103"/>
    </location>
</feature>
<dbReference type="InterPro" id="IPR002810">
    <property type="entry name" value="NfeD-like_C"/>
</dbReference>
<comment type="caution">
    <text evidence="2">The sequence shown here is derived from an EMBL/GenBank/DDBJ whole genome shotgun (WGS) entry which is preliminary data.</text>
</comment>
<reference evidence="2 3" key="1">
    <citation type="submission" date="2018-11" db="EMBL/GenBank/DDBJ databases">
        <title>Whole genome sequencing of an environmental sample.</title>
        <authorList>
            <person name="Sarangi A.N."/>
            <person name="Singh D."/>
            <person name="Tripathy S."/>
        </authorList>
    </citation>
    <scope>NUCLEOTIDE SEQUENCE [LARGE SCALE GENOMIC DNA]</scope>
    <source>
        <strain evidence="2 3">Lakshadweep</strain>
    </source>
</reference>
<sequence>MNLVREIIMNLLKTLFSSDLEDTNFFETTYPLTNDFLDSDQAAWYAQSESTAVVKTEIQPGQLGRVRFQGVRWRACCDRPITLKEETRVKVLGRRANILVVEPIEACVTC</sequence>
<dbReference type="InterPro" id="IPR012340">
    <property type="entry name" value="NA-bd_OB-fold"/>
</dbReference>
<dbReference type="EMBL" id="QVFV01000001">
    <property type="protein sequence ID" value="RZM82539.1"/>
    <property type="molecule type" value="Genomic_DNA"/>
</dbReference>
<name>A0A4Q7EL51_9CYAN</name>
<protein>
    <recommendedName>
        <fullName evidence="1">NfeD-like C-terminal domain-containing protein</fullName>
    </recommendedName>
</protein>
<evidence type="ECO:0000313" key="2">
    <source>
        <dbReference type="EMBL" id="RZM82539.1"/>
    </source>
</evidence>
<dbReference type="Pfam" id="PF01957">
    <property type="entry name" value="NfeD"/>
    <property type="match status" value="1"/>
</dbReference>
<gene>
    <name evidence="2" type="ORF">DYY88_04685</name>
</gene>
<accession>A0A4Q7EL51</accession>
<proteinExistence type="predicted"/>
<evidence type="ECO:0000313" key="3">
    <source>
        <dbReference type="Proteomes" id="UP000292459"/>
    </source>
</evidence>
<dbReference type="Gene3D" id="2.40.50.140">
    <property type="entry name" value="Nucleic acid-binding proteins"/>
    <property type="match status" value="1"/>
</dbReference>
<dbReference type="AlphaFoldDB" id="A0A4Q7EL51"/>